<evidence type="ECO:0000256" key="1">
    <source>
        <dbReference type="ARBA" id="ARBA00004173"/>
    </source>
</evidence>
<dbReference type="InterPro" id="IPR034095">
    <property type="entry name" value="NDUF3"/>
</dbReference>
<comment type="subcellular location">
    <subcellularLocation>
        <location evidence="1">Mitochondrion</location>
    </subcellularLocation>
</comment>
<dbReference type="SUPFAM" id="SSF64076">
    <property type="entry name" value="MTH938-like"/>
    <property type="match status" value="1"/>
</dbReference>
<dbReference type="Pfam" id="PF04430">
    <property type="entry name" value="DUF498"/>
    <property type="match status" value="1"/>
</dbReference>
<feature type="region of interest" description="Disordered" evidence="5">
    <location>
        <begin position="76"/>
        <end position="120"/>
    </location>
</feature>
<proteinExistence type="inferred from homology"/>
<name>A0A2B7WER4_9EURO</name>
<dbReference type="Gene3D" id="3.40.1230.10">
    <property type="entry name" value="MTH938-like"/>
    <property type="match status" value="1"/>
</dbReference>
<dbReference type="STRING" id="1447875.A0A2B7WER4"/>
<protein>
    <recommendedName>
        <fullName evidence="2">NADH dehydrogenase [ubiquinone] 1 alpha subcomplex assembly factor 3</fullName>
    </recommendedName>
</protein>
<evidence type="ECO:0000313" key="6">
    <source>
        <dbReference type="EMBL" id="PGG97933.1"/>
    </source>
</evidence>
<dbReference type="CDD" id="cd05125">
    <property type="entry name" value="Mth938_2P1-like"/>
    <property type="match status" value="1"/>
</dbReference>
<evidence type="ECO:0000256" key="2">
    <source>
        <dbReference type="ARBA" id="ARBA00021776"/>
    </source>
</evidence>
<dbReference type="PANTHER" id="PTHR21192:SF2">
    <property type="entry name" value="NADH DEHYDROGENASE [UBIQUINONE] 1 ALPHA SUBCOMPLEX ASSEMBLY FACTOR 3"/>
    <property type="match status" value="1"/>
</dbReference>
<dbReference type="OrthoDB" id="20681at2759"/>
<sequence length="277" mass="29893">MRTPTARLLRAMRSSTPQTQASLSTTIDASACLPYRTPLVTSCTTLTPSIPHLTTTTHNQSSYPSSLRLRSFSSTTTLSAAKQNQPKPQSQSQSRRTRAPTPSAGKEEDSEGLEENTSGDSTLSALNVLADVAGPSTAIDACLHDGFHLDNGVKITDGDGCLLVDGEAFRWRPWEAAVAGKDGTMRAMINEKGQWEVGEEVWGVLRVVWPKPDLLILGLGASVHPISPETRRQINLLGIRIEVQDTRNAAAQFNLLATERGVREVAAALIPIGWKGR</sequence>
<dbReference type="AlphaFoldDB" id="A0A2B7WER4"/>
<keyword evidence="3" id="KW-0496">Mitochondrion</keyword>
<gene>
    <name evidence="6" type="ORF">AJ79_09046</name>
</gene>
<dbReference type="InterPro" id="IPR036748">
    <property type="entry name" value="MTH938-like_sf"/>
</dbReference>
<organism evidence="6 7">
    <name type="scientific">Helicocarpus griseus UAMH5409</name>
    <dbReference type="NCBI Taxonomy" id="1447875"/>
    <lineage>
        <taxon>Eukaryota</taxon>
        <taxon>Fungi</taxon>
        <taxon>Dikarya</taxon>
        <taxon>Ascomycota</taxon>
        <taxon>Pezizomycotina</taxon>
        <taxon>Eurotiomycetes</taxon>
        <taxon>Eurotiomycetidae</taxon>
        <taxon>Onygenales</taxon>
        <taxon>Ajellomycetaceae</taxon>
        <taxon>Helicocarpus</taxon>
    </lineage>
</organism>
<dbReference type="GO" id="GO:0032981">
    <property type="term" value="P:mitochondrial respiratory chain complex I assembly"/>
    <property type="evidence" value="ECO:0007669"/>
    <property type="project" value="InterPro"/>
</dbReference>
<comment type="similarity">
    <text evidence="4">Belongs to the NDUFAF3 family.</text>
</comment>
<dbReference type="PANTHER" id="PTHR21192">
    <property type="entry name" value="NUCLEAR PROTEIN E3-3"/>
    <property type="match status" value="1"/>
</dbReference>
<evidence type="ECO:0000256" key="4">
    <source>
        <dbReference type="ARBA" id="ARBA00049984"/>
    </source>
</evidence>
<evidence type="ECO:0000313" key="7">
    <source>
        <dbReference type="Proteomes" id="UP000223968"/>
    </source>
</evidence>
<accession>A0A2B7WER4</accession>
<dbReference type="GO" id="GO:0005743">
    <property type="term" value="C:mitochondrial inner membrane"/>
    <property type="evidence" value="ECO:0007669"/>
    <property type="project" value="TreeGrafter"/>
</dbReference>
<evidence type="ECO:0000256" key="3">
    <source>
        <dbReference type="ARBA" id="ARBA00023128"/>
    </source>
</evidence>
<dbReference type="InterPro" id="IPR007523">
    <property type="entry name" value="NDUFAF3/AAMDC"/>
</dbReference>
<keyword evidence="7" id="KW-1185">Reference proteome</keyword>
<dbReference type="FunFam" id="3.40.1230.10:FF:000005">
    <property type="entry name" value="NADH dehydrogenase [ubiquinone]alpha subcomplex assembly factor"/>
    <property type="match status" value="1"/>
</dbReference>
<dbReference type="EMBL" id="PDNB01000236">
    <property type="protein sequence ID" value="PGG97933.1"/>
    <property type="molecule type" value="Genomic_DNA"/>
</dbReference>
<feature type="compositionally biased region" description="Low complexity" evidence="5">
    <location>
        <begin position="76"/>
        <end position="94"/>
    </location>
</feature>
<dbReference type="Proteomes" id="UP000223968">
    <property type="component" value="Unassembled WGS sequence"/>
</dbReference>
<comment type="caution">
    <text evidence="6">The sequence shown here is derived from an EMBL/GenBank/DDBJ whole genome shotgun (WGS) entry which is preliminary data.</text>
</comment>
<evidence type="ECO:0000256" key="5">
    <source>
        <dbReference type="SAM" id="MobiDB-lite"/>
    </source>
</evidence>
<reference evidence="6 7" key="1">
    <citation type="submission" date="2017-10" db="EMBL/GenBank/DDBJ databases">
        <title>Comparative genomics in systemic dimorphic fungi from Ajellomycetaceae.</title>
        <authorList>
            <person name="Munoz J.F."/>
            <person name="Mcewen J.G."/>
            <person name="Clay O.K."/>
            <person name="Cuomo C.A."/>
        </authorList>
    </citation>
    <scope>NUCLEOTIDE SEQUENCE [LARGE SCALE GENOMIC DNA]</scope>
    <source>
        <strain evidence="6 7">UAMH5409</strain>
    </source>
</reference>